<evidence type="ECO:0000259" key="9">
    <source>
        <dbReference type="PROSITE" id="PS50157"/>
    </source>
</evidence>
<evidence type="ECO:0000313" key="10">
    <source>
        <dbReference type="EMBL" id="KAH6873819.1"/>
    </source>
</evidence>
<dbReference type="PROSITE" id="PS50157">
    <property type="entry name" value="ZINC_FINGER_C2H2_2"/>
    <property type="match status" value="1"/>
</dbReference>
<evidence type="ECO:0000256" key="6">
    <source>
        <dbReference type="ARBA" id="ARBA00023242"/>
    </source>
</evidence>
<evidence type="ECO:0000256" key="2">
    <source>
        <dbReference type="ARBA" id="ARBA00022723"/>
    </source>
</evidence>
<feature type="region of interest" description="Disordered" evidence="8">
    <location>
        <begin position="39"/>
        <end position="61"/>
    </location>
</feature>
<proteinExistence type="predicted"/>
<keyword evidence="4 7" id="KW-0863">Zinc-finger</keyword>
<dbReference type="GO" id="GO:0005634">
    <property type="term" value="C:nucleus"/>
    <property type="evidence" value="ECO:0007669"/>
    <property type="project" value="UniProtKB-SubCell"/>
</dbReference>
<dbReference type="Proteomes" id="UP000777438">
    <property type="component" value="Unassembled WGS sequence"/>
</dbReference>
<dbReference type="InterPro" id="IPR051059">
    <property type="entry name" value="VerF-like"/>
</dbReference>
<accession>A0A9P8VSG0</accession>
<comment type="caution">
    <text evidence="10">The sequence shown here is derived from an EMBL/GenBank/DDBJ whole genome shotgun (WGS) entry which is preliminary data.</text>
</comment>
<dbReference type="GO" id="GO:0000978">
    <property type="term" value="F:RNA polymerase II cis-regulatory region sequence-specific DNA binding"/>
    <property type="evidence" value="ECO:0007669"/>
    <property type="project" value="InterPro"/>
</dbReference>
<gene>
    <name evidence="10" type="ORF">B0T10DRAFT_416249</name>
</gene>
<dbReference type="OrthoDB" id="8117402at2759"/>
<dbReference type="CDD" id="cd12148">
    <property type="entry name" value="fungal_TF_MHR"/>
    <property type="match status" value="1"/>
</dbReference>
<comment type="subcellular location">
    <subcellularLocation>
        <location evidence="1">Nucleus</location>
    </subcellularLocation>
</comment>
<dbReference type="AlphaFoldDB" id="A0A9P8VSG0"/>
<dbReference type="Pfam" id="PF04082">
    <property type="entry name" value="Fungal_trans"/>
    <property type="match status" value="1"/>
</dbReference>
<evidence type="ECO:0000256" key="7">
    <source>
        <dbReference type="PROSITE-ProRule" id="PRU00042"/>
    </source>
</evidence>
<evidence type="ECO:0000256" key="1">
    <source>
        <dbReference type="ARBA" id="ARBA00004123"/>
    </source>
</evidence>
<dbReference type="InterPro" id="IPR007219">
    <property type="entry name" value="XnlR_reg_dom"/>
</dbReference>
<dbReference type="GO" id="GO:0008270">
    <property type="term" value="F:zinc ion binding"/>
    <property type="evidence" value="ECO:0007669"/>
    <property type="project" value="UniProtKB-KW"/>
</dbReference>
<evidence type="ECO:0000256" key="5">
    <source>
        <dbReference type="ARBA" id="ARBA00022833"/>
    </source>
</evidence>
<keyword evidence="2" id="KW-0479">Metal-binding</keyword>
<dbReference type="GO" id="GO:0000785">
    <property type="term" value="C:chromatin"/>
    <property type="evidence" value="ECO:0007669"/>
    <property type="project" value="TreeGrafter"/>
</dbReference>
<evidence type="ECO:0000256" key="3">
    <source>
        <dbReference type="ARBA" id="ARBA00022737"/>
    </source>
</evidence>
<dbReference type="PANTHER" id="PTHR40626:SF11">
    <property type="entry name" value="ZINC FINGER PROTEIN YPR022C"/>
    <property type="match status" value="1"/>
</dbReference>
<keyword evidence="6" id="KW-0539">Nucleus</keyword>
<evidence type="ECO:0000256" key="4">
    <source>
        <dbReference type="ARBA" id="ARBA00022771"/>
    </source>
</evidence>
<protein>
    <submittedName>
        <fullName evidence="10">Fungal-specific transcription factor domain-containing protein</fullName>
    </submittedName>
</protein>
<dbReference type="PANTHER" id="PTHR40626">
    <property type="entry name" value="MIP31509P"/>
    <property type="match status" value="1"/>
</dbReference>
<feature type="non-terminal residue" evidence="10">
    <location>
        <position position="1"/>
    </location>
</feature>
<dbReference type="EMBL" id="JAGPYM010000044">
    <property type="protein sequence ID" value="KAH6873819.1"/>
    <property type="molecule type" value="Genomic_DNA"/>
</dbReference>
<dbReference type="InterPro" id="IPR036236">
    <property type="entry name" value="Znf_C2H2_sf"/>
</dbReference>
<dbReference type="GO" id="GO:0006351">
    <property type="term" value="P:DNA-templated transcription"/>
    <property type="evidence" value="ECO:0007669"/>
    <property type="project" value="InterPro"/>
</dbReference>
<keyword evidence="11" id="KW-1185">Reference proteome</keyword>
<dbReference type="SUPFAM" id="SSF57667">
    <property type="entry name" value="beta-beta-alpha zinc fingers"/>
    <property type="match status" value="1"/>
</dbReference>
<evidence type="ECO:0000313" key="11">
    <source>
        <dbReference type="Proteomes" id="UP000777438"/>
    </source>
</evidence>
<feature type="domain" description="C2H2-type" evidence="9">
    <location>
        <begin position="19"/>
        <end position="47"/>
    </location>
</feature>
<evidence type="ECO:0000256" key="8">
    <source>
        <dbReference type="SAM" id="MobiDB-lite"/>
    </source>
</evidence>
<keyword evidence="5" id="KW-0862">Zinc</keyword>
<dbReference type="PROSITE" id="PS00028">
    <property type="entry name" value="ZINC_FINGER_C2H2_1"/>
    <property type="match status" value="1"/>
</dbReference>
<dbReference type="GO" id="GO:0000981">
    <property type="term" value="F:DNA-binding transcription factor activity, RNA polymerase II-specific"/>
    <property type="evidence" value="ECO:0007669"/>
    <property type="project" value="InterPro"/>
</dbReference>
<name>A0A9P8VSG0_9HYPO</name>
<keyword evidence="3" id="KW-0677">Repeat</keyword>
<dbReference type="InterPro" id="IPR013087">
    <property type="entry name" value="Znf_C2H2_type"/>
</dbReference>
<reference evidence="10 11" key="1">
    <citation type="journal article" date="2021" name="Nat. Commun.">
        <title>Genetic determinants of endophytism in the Arabidopsis root mycobiome.</title>
        <authorList>
            <person name="Mesny F."/>
            <person name="Miyauchi S."/>
            <person name="Thiergart T."/>
            <person name="Pickel B."/>
            <person name="Atanasova L."/>
            <person name="Karlsson M."/>
            <person name="Huettel B."/>
            <person name="Barry K.W."/>
            <person name="Haridas S."/>
            <person name="Chen C."/>
            <person name="Bauer D."/>
            <person name="Andreopoulos W."/>
            <person name="Pangilinan J."/>
            <person name="LaButti K."/>
            <person name="Riley R."/>
            <person name="Lipzen A."/>
            <person name="Clum A."/>
            <person name="Drula E."/>
            <person name="Henrissat B."/>
            <person name="Kohler A."/>
            <person name="Grigoriev I.V."/>
            <person name="Martin F.M."/>
            <person name="Hacquard S."/>
        </authorList>
    </citation>
    <scope>NUCLEOTIDE SEQUENCE [LARGE SCALE GENOMIC DNA]</scope>
    <source>
        <strain evidence="10 11">MPI-CAGE-CH-0241</strain>
    </source>
</reference>
<organism evidence="10 11">
    <name type="scientific">Thelonectria olida</name>
    <dbReference type="NCBI Taxonomy" id="1576542"/>
    <lineage>
        <taxon>Eukaryota</taxon>
        <taxon>Fungi</taxon>
        <taxon>Dikarya</taxon>
        <taxon>Ascomycota</taxon>
        <taxon>Pezizomycotina</taxon>
        <taxon>Sordariomycetes</taxon>
        <taxon>Hypocreomycetidae</taxon>
        <taxon>Hypocreales</taxon>
        <taxon>Nectriaceae</taxon>
        <taxon>Thelonectria</taxon>
    </lineage>
</organism>
<sequence>ENLNRHTRSVHRESNQRPFPCPHCDVSFSRSDLRKRHIKKAHLKRSTSPKSPVEPAPESNDCVEEFSSSDISWLFRLPQYIASYFEKFHPTLPALHKPSIDLATTREPLLQAIACLGSTYHAPGQKYSMVLFEAGLKALDSYTQEDRTRFREVWVIQAYVLFEYFAIYSCQENLFPRALAIHRNLVDSAREFQLLQDGAALSTGSPDASMNHMNEPDNEQTRWKAFIEQESQKRIIFSLYYLDSQLSVTCNMRPLLSALELKYELPCPDNLWASPNATAWSLLLQVQNSSFNTNEEDDYEANPDPRPAHGDLYECLLHLIHPNRAVGQPLGLLWYSPFASLILIIQMQMMIRDMTMASIFFCININPGSTRHNLSLISEENRAQIFQALHSLADLIPKLGTLSYLDETTAFGVDESPQPDRGNRLLWHSVWMAWHYTAMTLTHQDALLTTGIVELGLPSAISTCWELGKPRSKNYRDVYNDRDFIRIVEHLESLIELLNSPAWTTANHDGTSTQSHEDPFMTMLGFKACIMGWRVVRLMALSIEHIVMTEEMPIRSTISTSMAQVILARLMEAINSGGQDFIPGATSDARYLNWAAKAFSIRSTWPTGAWMVAAFQETQREVV</sequence>
<dbReference type="Gene3D" id="3.30.160.60">
    <property type="entry name" value="Classic Zinc Finger"/>
    <property type="match status" value="1"/>
</dbReference>